<comment type="similarity">
    <text evidence="1">Belongs to the asaB hydroxylase/desaturase family.</text>
</comment>
<reference evidence="2" key="1">
    <citation type="submission" date="2021-07" db="EMBL/GenBank/DDBJ databases">
        <authorList>
            <person name="Branca A.L. A."/>
        </authorList>
    </citation>
    <scope>NUCLEOTIDE SEQUENCE</scope>
</reference>
<evidence type="ECO:0000313" key="3">
    <source>
        <dbReference type="Proteomes" id="UP001152649"/>
    </source>
</evidence>
<accession>A0A9W4NRG0</accession>
<evidence type="ECO:0000313" key="2">
    <source>
        <dbReference type="EMBL" id="CAG8401788.1"/>
    </source>
</evidence>
<organism evidence="2 3">
    <name type="scientific">Penicillium salamii</name>
    <dbReference type="NCBI Taxonomy" id="1612424"/>
    <lineage>
        <taxon>Eukaryota</taxon>
        <taxon>Fungi</taxon>
        <taxon>Dikarya</taxon>
        <taxon>Ascomycota</taxon>
        <taxon>Pezizomycotina</taxon>
        <taxon>Eurotiomycetes</taxon>
        <taxon>Eurotiomycetidae</taxon>
        <taxon>Eurotiales</taxon>
        <taxon>Aspergillaceae</taxon>
        <taxon>Penicillium</taxon>
    </lineage>
</organism>
<keyword evidence="3" id="KW-1185">Reference proteome</keyword>
<protein>
    <recommendedName>
        <fullName evidence="4">Methyltransferase</fullName>
    </recommendedName>
</protein>
<dbReference type="GO" id="GO:0016491">
    <property type="term" value="F:oxidoreductase activity"/>
    <property type="evidence" value="ECO:0007669"/>
    <property type="project" value="InterPro"/>
</dbReference>
<dbReference type="Proteomes" id="UP001152649">
    <property type="component" value="Unassembled WGS sequence"/>
</dbReference>
<dbReference type="NCBIfam" id="NF041278">
    <property type="entry name" value="CmcJ_NvfI_EfuI"/>
    <property type="match status" value="1"/>
</dbReference>
<evidence type="ECO:0000256" key="1">
    <source>
        <dbReference type="ARBA" id="ARBA00023604"/>
    </source>
</evidence>
<dbReference type="OrthoDB" id="412788at2759"/>
<sequence>MEQTINNLHGVRAKLTFLDPPSDGSRPFVYVEEPPVEHPKRNFTEVRHQVTLSDIRGHESLYTLDKDGFQALCGVSSATTSRTFDSESEIRDIYFGEVEKLLLHAVPDASRVVIFDYTIRKHNPASRRQPVDFVHVDQSPKAAEQRLLKSISNPEEAQALLQGRFRIINVWRPLNGRVETMPLAFASAASVSPDDLTEIERRYPEFTGATMGLKYKESHKWLYWSEVDNDERILLKCFDSKDGVAQRIPHAAFRDPRSSANGKPRESIEVRTLVF</sequence>
<dbReference type="PANTHER" id="PTHR34598:SF1">
    <property type="entry name" value="PUTATIVE (AFU_ORTHOLOGUE AFUA_3G13140)-RELATED"/>
    <property type="match status" value="1"/>
</dbReference>
<dbReference type="AlphaFoldDB" id="A0A9W4NRG0"/>
<comment type="caution">
    <text evidence="2">The sequence shown here is derived from an EMBL/GenBank/DDBJ whole genome shotgun (WGS) entry which is preliminary data.</text>
</comment>
<gene>
    <name evidence="2" type="ORF">PSALAMII_LOCUS7868</name>
</gene>
<dbReference type="PANTHER" id="PTHR34598">
    <property type="entry name" value="BLL6449 PROTEIN"/>
    <property type="match status" value="1"/>
</dbReference>
<name>A0A9W4NRG0_9EURO</name>
<proteinExistence type="inferred from homology"/>
<dbReference type="EMBL" id="CAJVPG010000388">
    <property type="protein sequence ID" value="CAG8401788.1"/>
    <property type="molecule type" value="Genomic_DNA"/>
</dbReference>
<evidence type="ECO:0008006" key="4">
    <source>
        <dbReference type="Google" id="ProtNLM"/>
    </source>
</evidence>
<dbReference type="InterPro" id="IPR044053">
    <property type="entry name" value="AsaB-like"/>
</dbReference>